<evidence type="ECO:0000256" key="1">
    <source>
        <dbReference type="SAM" id="MobiDB-lite"/>
    </source>
</evidence>
<organism evidence="2">
    <name type="scientific">Alexandrium monilatum</name>
    <dbReference type="NCBI Taxonomy" id="311494"/>
    <lineage>
        <taxon>Eukaryota</taxon>
        <taxon>Sar</taxon>
        <taxon>Alveolata</taxon>
        <taxon>Dinophyceae</taxon>
        <taxon>Gonyaulacales</taxon>
        <taxon>Pyrocystaceae</taxon>
        <taxon>Alexandrium</taxon>
    </lineage>
</organism>
<evidence type="ECO:0000313" key="2">
    <source>
        <dbReference type="EMBL" id="CAE4583551.1"/>
    </source>
</evidence>
<proteinExistence type="predicted"/>
<feature type="region of interest" description="Disordered" evidence="1">
    <location>
        <begin position="35"/>
        <end position="142"/>
    </location>
</feature>
<reference evidence="2" key="1">
    <citation type="submission" date="2021-01" db="EMBL/GenBank/DDBJ databases">
        <authorList>
            <person name="Corre E."/>
            <person name="Pelletier E."/>
            <person name="Niang G."/>
            <person name="Scheremetjew M."/>
            <person name="Finn R."/>
            <person name="Kale V."/>
            <person name="Holt S."/>
            <person name="Cochrane G."/>
            <person name="Meng A."/>
            <person name="Brown T."/>
            <person name="Cohen L."/>
        </authorList>
    </citation>
    <scope>NUCLEOTIDE SEQUENCE</scope>
    <source>
        <strain evidence="2">CCMP3105</strain>
    </source>
</reference>
<dbReference type="AlphaFoldDB" id="A0A7S4QH81"/>
<accession>A0A7S4QH81</accession>
<sequence length="230" mass="24540">MAQGTPSGRRGWGPERGRAPRPRAWALWAAPPLRIPSASSLRPGLRLPPPRIPRAMGRRLSSTRRRRSSRSSSRAGEGKKLRRLRRSDSSARRSRSPATSSSSSRRKGAALLRRAARGESSSSPSRERRAGLLFQPSATAAKEVPSAMPVAGSAAVGMTAAPPATPAVSRPPDAVSRFVELNGLDVAAGNALRALPLELQQDVMAEGSVRGRNPSAILMARIRKVQSTPR</sequence>
<gene>
    <name evidence="2" type="ORF">AMON00008_LOCUS20402</name>
</gene>
<name>A0A7S4QH81_9DINO</name>
<protein>
    <submittedName>
        <fullName evidence="2">Uncharacterized protein</fullName>
    </submittedName>
</protein>
<feature type="compositionally biased region" description="Low complexity" evidence="1">
    <location>
        <begin position="35"/>
        <end position="45"/>
    </location>
</feature>
<feature type="compositionally biased region" description="Low complexity" evidence="1">
    <location>
        <begin position="96"/>
        <end position="124"/>
    </location>
</feature>
<dbReference type="EMBL" id="HBNR01029917">
    <property type="protein sequence ID" value="CAE4583551.1"/>
    <property type="molecule type" value="Transcribed_RNA"/>
</dbReference>